<feature type="domain" description="Gfo/Idh/MocA-like oxidoreductase N-terminal" evidence="3">
    <location>
        <begin position="43"/>
        <end position="142"/>
    </location>
</feature>
<reference evidence="5 6" key="1">
    <citation type="submission" date="2011-11" db="EMBL/GenBank/DDBJ databases">
        <title>The Noncontiguous Finished genome of Desulfosporosinus youngiae DSM 17734.</title>
        <authorList>
            <consortium name="US DOE Joint Genome Institute (JGI-PGF)"/>
            <person name="Lucas S."/>
            <person name="Han J."/>
            <person name="Lapidus A."/>
            <person name="Cheng J.-F."/>
            <person name="Goodwin L."/>
            <person name="Pitluck S."/>
            <person name="Peters L."/>
            <person name="Ovchinnikova G."/>
            <person name="Lu M."/>
            <person name="Land M.L."/>
            <person name="Hauser L."/>
            <person name="Pester M."/>
            <person name="Spring S."/>
            <person name="Ollivier B."/>
            <person name="Rattei T."/>
            <person name="Klenk H.-P."/>
            <person name="Wagner M."/>
            <person name="Loy A."/>
            <person name="Woyke T.J."/>
        </authorList>
    </citation>
    <scope>NUCLEOTIDE SEQUENCE [LARGE SCALE GENOMIC DNA]</scope>
    <source>
        <strain evidence="5 6">DSM 17734</strain>
    </source>
</reference>
<gene>
    <name evidence="5" type="ORF">DesyoDRAFT_4877</name>
</gene>
<dbReference type="GO" id="GO:0016491">
    <property type="term" value="F:oxidoreductase activity"/>
    <property type="evidence" value="ECO:0007669"/>
    <property type="project" value="UniProtKB-KW"/>
</dbReference>
<dbReference type="Pfam" id="PF22725">
    <property type="entry name" value="GFO_IDH_MocA_C3"/>
    <property type="match status" value="1"/>
</dbReference>
<proteinExistence type="inferred from homology"/>
<evidence type="ECO:0000256" key="1">
    <source>
        <dbReference type="ARBA" id="ARBA00010928"/>
    </source>
</evidence>
<dbReference type="Gene3D" id="3.40.50.720">
    <property type="entry name" value="NAD(P)-binding Rossmann-like Domain"/>
    <property type="match status" value="1"/>
</dbReference>
<dbReference type="PANTHER" id="PTHR22604:SF105">
    <property type="entry name" value="TRANS-1,2-DIHYDROBENZENE-1,2-DIOL DEHYDROGENASE"/>
    <property type="match status" value="1"/>
</dbReference>
<dbReference type="SUPFAM" id="SSF51735">
    <property type="entry name" value="NAD(P)-binding Rossmann-fold domains"/>
    <property type="match status" value="1"/>
</dbReference>
<evidence type="ECO:0000256" key="2">
    <source>
        <dbReference type="ARBA" id="ARBA00023002"/>
    </source>
</evidence>
<protein>
    <submittedName>
        <fullName evidence="5">Putative dehydrogenase</fullName>
    </submittedName>
</protein>
<dbReference type="SUPFAM" id="SSF55347">
    <property type="entry name" value="Glyceraldehyde-3-phosphate dehydrogenase-like, C-terminal domain"/>
    <property type="match status" value="1"/>
</dbReference>
<dbReference type="Pfam" id="PF01408">
    <property type="entry name" value="GFO_IDH_MocA"/>
    <property type="match status" value="1"/>
</dbReference>
<dbReference type="GO" id="GO:0000166">
    <property type="term" value="F:nucleotide binding"/>
    <property type="evidence" value="ECO:0007669"/>
    <property type="project" value="InterPro"/>
</dbReference>
<evidence type="ECO:0000259" key="3">
    <source>
        <dbReference type="Pfam" id="PF01408"/>
    </source>
</evidence>
<keyword evidence="6" id="KW-1185">Reference proteome</keyword>
<feature type="domain" description="GFO/IDH/MocA-like oxidoreductase" evidence="4">
    <location>
        <begin position="152"/>
        <end position="266"/>
    </location>
</feature>
<dbReference type="STRING" id="768710.DesyoDRAFT_4877"/>
<name>H5XZB4_9FIRM</name>
<dbReference type="EMBL" id="CM001441">
    <property type="protein sequence ID" value="EHQ91820.1"/>
    <property type="molecule type" value="Genomic_DNA"/>
</dbReference>
<dbReference type="InterPro" id="IPR036291">
    <property type="entry name" value="NAD(P)-bd_dom_sf"/>
</dbReference>
<dbReference type="Gene3D" id="3.30.360.10">
    <property type="entry name" value="Dihydrodipicolinate Reductase, domain 2"/>
    <property type="match status" value="1"/>
</dbReference>
<dbReference type="InterPro" id="IPR050984">
    <property type="entry name" value="Gfo/Idh/MocA_domain"/>
</dbReference>
<dbReference type="InterPro" id="IPR055170">
    <property type="entry name" value="GFO_IDH_MocA-like_dom"/>
</dbReference>
<dbReference type="HOGENOM" id="CLU_023194_5_0_9"/>
<dbReference type="Proteomes" id="UP000005104">
    <property type="component" value="Chromosome"/>
</dbReference>
<comment type="similarity">
    <text evidence="1">Belongs to the Gfo/Idh/MocA family.</text>
</comment>
<keyword evidence="2" id="KW-0560">Oxidoreductase</keyword>
<accession>H5XZB4</accession>
<sequence>MHKLRIGILGPSEIALRRFLPALKKSAHFEYAGVAVAKPDERNQSCHDHELKAMFRKSMAKAEDFISKYEGAIFTGYGQLLSSSIDAIYIPLPPALHFIWAKKALEYGKHVLLEKPFTTNLADTKKLLKIAKQKRLAVHENYAFCYHEQIGKIRQLIKDREIGEVRQIRTAFGFPYRGAADFRYDRELGGGALLDSGGYPIKLSTLFLGKTAQIMTAALHTAKEHNVDVFGSATLENDVGITAQVSFGMDNSYKCELEIWGSEGCIYAPRIFTAPADLTATVVLNKQEGKVYEIAKNDQFLGSIDHFYHCILDTAVRLKTYGEIETQSRQIDDILNLTKKAGGNYESSKIHTGC</sequence>
<evidence type="ECO:0000313" key="6">
    <source>
        <dbReference type="Proteomes" id="UP000005104"/>
    </source>
</evidence>
<dbReference type="RefSeq" id="WP_007786919.1">
    <property type="nucleotide sequence ID" value="NZ_CM001441.1"/>
</dbReference>
<dbReference type="InterPro" id="IPR000683">
    <property type="entry name" value="Gfo/Idh/MocA-like_OxRdtase_N"/>
</dbReference>
<evidence type="ECO:0000313" key="5">
    <source>
        <dbReference type="EMBL" id="EHQ91820.1"/>
    </source>
</evidence>
<organism evidence="5 6">
    <name type="scientific">Desulfosporosinus youngiae DSM 17734</name>
    <dbReference type="NCBI Taxonomy" id="768710"/>
    <lineage>
        <taxon>Bacteria</taxon>
        <taxon>Bacillati</taxon>
        <taxon>Bacillota</taxon>
        <taxon>Clostridia</taxon>
        <taxon>Eubacteriales</taxon>
        <taxon>Desulfitobacteriaceae</taxon>
        <taxon>Desulfosporosinus</taxon>
    </lineage>
</organism>
<dbReference type="eggNOG" id="COG0673">
    <property type="taxonomic scope" value="Bacteria"/>
</dbReference>
<evidence type="ECO:0000259" key="4">
    <source>
        <dbReference type="Pfam" id="PF22725"/>
    </source>
</evidence>
<dbReference type="AlphaFoldDB" id="H5XZB4"/>
<dbReference type="OrthoDB" id="9783105at2"/>
<dbReference type="eggNOG" id="COG0399">
    <property type="taxonomic scope" value="Bacteria"/>
</dbReference>
<dbReference type="PANTHER" id="PTHR22604">
    <property type="entry name" value="OXIDOREDUCTASES"/>
    <property type="match status" value="1"/>
</dbReference>